<dbReference type="RefSeq" id="WP_236630646.1">
    <property type="nucleotide sequence ID" value="NZ_CP099464.1"/>
</dbReference>
<proteinExistence type="predicted"/>
<dbReference type="Pfam" id="PF21814">
    <property type="entry name" value="DUF6883"/>
    <property type="match status" value="1"/>
</dbReference>
<dbReference type="Proteomes" id="UP001057561">
    <property type="component" value="Chromosome"/>
</dbReference>
<keyword evidence="3" id="KW-1185">Reference proteome</keyword>
<evidence type="ECO:0000313" key="2">
    <source>
        <dbReference type="EMBL" id="UUO16368.1"/>
    </source>
</evidence>
<sequence length="79" mass="9041">MTMPQDAIIPDAKISNYLLKYRDKDDKSKFLAQAGFTEDNPEKLKLAILQLMETVDPIEDITNEYGTFYRIEGELIGVN</sequence>
<accession>A0ABY5LWH8</accession>
<protein>
    <recommendedName>
        <fullName evidence="1">DUF6883 domain-containing protein</fullName>
    </recommendedName>
</protein>
<organism evidence="2 3">
    <name type="scientific">Dolichospermum heterosporum TAC447</name>
    <dbReference type="NCBI Taxonomy" id="747523"/>
    <lineage>
        <taxon>Bacteria</taxon>
        <taxon>Bacillati</taxon>
        <taxon>Cyanobacteriota</taxon>
        <taxon>Cyanophyceae</taxon>
        <taxon>Nostocales</taxon>
        <taxon>Aphanizomenonaceae</taxon>
        <taxon>Dolichospermum</taxon>
        <taxon>Dolichospermum heterosporum</taxon>
    </lineage>
</organism>
<dbReference type="EMBL" id="CP099464">
    <property type="protein sequence ID" value="UUO16368.1"/>
    <property type="molecule type" value="Genomic_DNA"/>
</dbReference>
<reference evidence="2" key="1">
    <citation type="submission" date="2022-06" db="EMBL/GenBank/DDBJ databases">
        <title>Nostosin G and Spiroidesin B from the Cyanobacterium Dolichospermum sp. NIES-1697.</title>
        <authorList>
            <person name="Phan C.-S."/>
            <person name="Mehjabin J.J."/>
            <person name="Anas A.R.J."/>
            <person name="Hayasaka M."/>
            <person name="Onoki R."/>
            <person name="Wang J."/>
            <person name="Umezawa T."/>
            <person name="Washio K."/>
            <person name="Morikawa M."/>
            <person name="Okino T."/>
        </authorList>
    </citation>
    <scope>NUCLEOTIDE SEQUENCE</scope>
    <source>
        <strain evidence="2">NIES-1697</strain>
    </source>
</reference>
<dbReference type="InterPro" id="IPR049250">
    <property type="entry name" value="DUF6883"/>
</dbReference>
<name>A0ABY5LWH8_9CYAN</name>
<evidence type="ECO:0000313" key="3">
    <source>
        <dbReference type="Proteomes" id="UP001057561"/>
    </source>
</evidence>
<gene>
    <name evidence="2" type="ORF">NG743_04790</name>
</gene>
<evidence type="ECO:0000259" key="1">
    <source>
        <dbReference type="Pfam" id="PF21814"/>
    </source>
</evidence>
<feature type="domain" description="DUF6883" evidence="1">
    <location>
        <begin position="6"/>
        <end position="77"/>
    </location>
</feature>